<gene>
    <name evidence="2" type="ORF">AZF04_01080</name>
</gene>
<organism evidence="2 3">
    <name type="scientific">Alkalihalobacillus trypoxylicola</name>
    <dbReference type="NCBI Taxonomy" id="519424"/>
    <lineage>
        <taxon>Bacteria</taxon>
        <taxon>Bacillati</taxon>
        <taxon>Bacillota</taxon>
        <taxon>Bacilli</taxon>
        <taxon>Bacillales</taxon>
        <taxon>Bacillaceae</taxon>
        <taxon>Alkalihalobacillus</taxon>
    </lineage>
</organism>
<evidence type="ECO:0000313" key="2">
    <source>
        <dbReference type="EMBL" id="KYG34956.1"/>
    </source>
</evidence>
<feature type="transmembrane region" description="Helical" evidence="1">
    <location>
        <begin position="41"/>
        <end position="60"/>
    </location>
</feature>
<protein>
    <submittedName>
        <fullName evidence="2">Uncharacterized protein</fullName>
    </submittedName>
</protein>
<reference evidence="2" key="1">
    <citation type="submission" date="2016-02" db="EMBL/GenBank/DDBJ databases">
        <title>Genome sequence of Bacillus trypoxylicola KCTC 13244(T).</title>
        <authorList>
            <person name="Jeong H."/>
            <person name="Park S.-H."/>
            <person name="Choi S.-K."/>
        </authorList>
    </citation>
    <scope>NUCLEOTIDE SEQUENCE [LARGE SCALE GENOMIC DNA]</scope>
    <source>
        <strain evidence="2">KCTC 13244</strain>
    </source>
</reference>
<proteinExistence type="predicted"/>
<dbReference type="EMBL" id="LTAO01000001">
    <property type="protein sequence ID" value="KYG34956.1"/>
    <property type="molecule type" value="Genomic_DNA"/>
</dbReference>
<keyword evidence="3" id="KW-1185">Reference proteome</keyword>
<dbReference type="RefSeq" id="WP_061947208.1">
    <property type="nucleotide sequence ID" value="NZ_LTAO01000001.1"/>
</dbReference>
<sequence length="70" mass="8073">MVSFKKRMHHSRYRTVLTCMFSMPIIAVLGFFNIIPVSNTLAWFALAAFIVSLIVYFGTFKKRNPADEIN</sequence>
<comment type="caution">
    <text evidence="2">The sequence shown here is derived from an EMBL/GenBank/DDBJ whole genome shotgun (WGS) entry which is preliminary data.</text>
</comment>
<accession>A0A161PKX4</accession>
<keyword evidence="1" id="KW-0812">Transmembrane</keyword>
<dbReference type="AlphaFoldDB" id="A0A161PKX4"/>
<keyword evidence="1" id="KW-1133">Transmembrane helix</keyword>
<keyword evidence="1" id="KW-0472">Membrane</keyword>
<dbReference type="Proteomes" id="UP000075806">
    <property type="component" value="Unassembled WGS sequence"/>
</dbReference>
<name>A0A161PKX4_9BACI</name>
<evidence type="ECO:0000256" key="1">
    <source>
        <dbReference type="SAM" id="Phobius"/>
    </source>
</evidence>
<evidence type="ECO:0000313" key="3">
    <source>
        <dbReference type="Proteomes" id="UP000075806"/>
    </source>
</evidence>
<feature type="transmembrane region" description="Helical" evidence="1">
    <location>
        <begin position="12"/>
        <end position="35"/>
    </location>
</feature>
<dbReference type="OrthoDB" id="2721535at2"/>